<dbReference type="PIRSF" id="PIRSF005622">
    <property type="entry name" value="Hydrgn_mat_hypD"/>
    <property type="match status" value="1"/>
</dbReference>
<dbReference type="GO" id="GO:0051539">
    <property type="term" value="F:4 iron, 4 sulfur cluster binding"/>
    <property type="evidence" value="ECO:0007669"/>
    <property type="project" value="TreeGrafter"/>
</dbReference>
<dbReference type="NCBIfam" id="TIGR00075">
    <property type="entry name" value="hypD"/>
    <property type="match status" value="1"/>
</dbReference>
<protein>
    <recommendedName>
        <fullName evidence="4">Hydrogenase maturation factor</fullName>
    </recommendedName>
</protein>
<evidence type="ECO:0000256" key="2">
    <source>
        <dbReference type="ARBA" id="ARBA00022723"/>
    </source>
</evidence>
<keyword evidence="3" id="KW-0408">Iron</keyword>
<dbReference type="InterPro" id="IPR042244">
    <property type="entry name" value="HypD_2_sf"/>
</dbReference>
<organism evidence="5 6">
    <name type="scientific">Microbulbifer okhotskensis</name>
    <dbReference type="NCBI Taxonomy" id="2926617"/>
    <lineage>
        <taxon>Bacteria</taxon>
        <taxon>Pseudomonadati</taxon>
        <taxon>Pseudomonadota</taxon>
        <taxon>Gammaproteobacteria</taxon>
        <taxon>Cellvibrionales</taxon>
        <taxon>Microbulbiferaceae</taxon>
        <taxon>Microbulbifer</taxon>
    </lineage>
</organism>
<reference evidence="5" key="1">
    <citation type="journal article" date="2022" name="Arch. Microbiol.">
        <title>Microbulbifer okhotskensis sp. nov., isolated from a deep bottom sediment of the Okhotsk Sea.</title>
        <authorList>
            <person name="Romanenko L."/>
            <person name="Kurilenko V."/>
            <person name="Otstavnykh N."/>
            <person name="Velansky P."/>
            <person name="Isaeva M."/>
            <person name="Mikhailov V."/>
        </authorList>
    </citation>
    <scope>NUCLEOTIDE SEQUENCE</scope>
    <source>
        <strain evidence="5">OS29</strain>
    </source>
</reference>
<dbReference type="PANTHER" id="PTHR30149">
    <property type="entry name" value="HYDROGENASE PROTEIN ASSEMBLY PROTEIN HYPD"/>
    <property type="match status" value="1"/>
</dbReference>
<dbReference type="RefSeq" id="WP_252471495.1">
    <property type="nucleotide sequence ID" value="NZ_JALBWM010000105.1"/>
</dbReference>
<dbReference type="InterPro" id="IPR002780">
    <property type="entry name" value="Hyd_form_HypD"/>
</dbReference>
<comment type="similarity">
    <text evidence="1 4">Belongs to the HypD family.</text>
</comment>
<evidence type="ECO:0000256" key="3">
    <source>
        <dbReference type="ARBA" id="ARBA00023004"/>
    </source>
</evidence>
<dbReference type="PANTHER" id="PTHR30149:SF0">
    <property type="entry name" value="HYDROGENASE MATURATION FACTOR HYPD"/>
    <property type="match status" value="1"/>
</dbReference>
<evidence type="ECO:0000313" key="6">
    <source>
        <dbReference type="Proteomes" id="UP001139028"/>
    </source>
</evidence>
<dbReference type="GO" id="GO:0005506">
    <property type="term" value="F:iron ion binding"/>
    <property type="evidence" value="ECO:0007669"/>
    <property type="project" value="TreeGrafter"/>
</dbReference>
<name>A0A9X2J725_9GAMM</name>
<dbReference type="GO" id="GO:0051604">
    <property type="term" value="P:protein maturation"/>
    <property type="evidence" value="ECO:0007669"/>
    <property type="project" value="TreeGrafter"/>
</dbReference>
<evidence type="ECO:0000256" key="4">
    <source>
        <dbReference type="PIRNR" id="PIRNR005622"/>
    </source>
</evidence>
<dbReference type="AlphaFoldDB" id="A0A9X2J725"/>
<comment type="caution">
    <text evidence="5">The sequence shown here is derived from an EMBL/GenBank/DDBJ whole genome shotgun (WGS) entry which is preliminary data.</text>
</comment>
<proteinExistence type="inferred from homology"/>
<dbReference type="Proteomes" id="UP001139028">
    <property type="component" value="Unassembled WGS sequence"/>
</dbReference>
<evidence type="ECO:0000256" key="1">
    <source>
        <dbReference type="ARBA" id="ARBA00007888"/>
    </source>
</evidence>
<dbReference type="InterPro" id="IPR042243">
    <property type="entry name" value="HypD_1"/>
</dbReference>
<dbReference type="Gene3D" id="6.10.20.100">
    <property type="match status" value="1"/>
</dbReference>
<accession>A0A9X2J725</accession>
<keyword evidence="6" id="KW-1185">Reference proteome</keyword>
<evidence type="ECO:0000313" key="5">
    <source>
        <dbReference type="EMBL" id="MCO1336104.1"/>
    </source>
</evidence>
<dbReference type="Pfam" id="PF01924">
    <property type="entry name" value="HypD"/>
    <property type="match status" value="1"/>
</dbReference>
<dbReference type="GO" id="GO:0070025">
    <property type="term" value="F:carbon monoxide binding"/>
    <property type="evidence" value="ECO:0007669"/>
    <property type="project" value="TreeGrafter"/>
</dbReference>
<keyword evidence="2" id="KW-0479">Metal-binding</keyword>
<sequence length="375" mass="40943">MKYLQEYRNGDCIRTVAAELEKTSSRPWTLMEICGGQTHAIAKYGLQQLLPPGIQLVHGPGCPVCVTPQEIIDGAITIAAMPDVIFCSYGDMLRVPGSVSDLLQVKAGGGDIRIIYSPLQALHLAEQNPNKQVVFLAIGFETTATANALTLSLAKQKSLHNFSALISQFLVAPAIRSICARKDCQIQGFLAAGHVCAITGYEQYHQLAENYHIPIVITGFEPLDIIEGVLRCIRQLEGGHYRVENQYQRAVTQAGNRTAQSLLKTVFKISAQHWRGIGEIPTSGLILKEEYASFDAARRFNLPTSNRADNRGCLSGEILLGLKKPCDCPHFAQKCHPQQPLGAPMVSSEGACAAYYHYRDQVSVNGSALPNSPNR</sequence>
<dbReference type="Gene3D" id="3.40.50.11740">
    <property type="entry name" value="HypD, alpha/beta domain 2"/>
    <property type="match status" value="2"/>
</dbReference>
<dbReference type="EMBL" id="JALBWM010000105">
    <property type="protein sequence ID" value="MCO1336104.1"/>
    <property type="molecule type" value="Genomic_DNA"/>
</dbReference>
<gene>
    <name evidence="5" type="primary">hypD</name>
    <name evidence="5" type="ORF">MO867_17370</name>
</gene>